<dbReference type="InterPro" id="IPR029058">
    <property type="entry name" value="AB_hydrolase_fold"/>
</dbReference>
<evidence type="ECO:0000256" key="1">
    <source>
        <dbReference type="ARBA" id="ARBA00005964"/>
    </source>
</evidence>
<dbReference type="EMBL" id="NCKV01003588">
    <property type="protein sequence ID" value="RWS25552.1"/>
    <property type="molecule type" value="Genomic_DNA"/>
</dbReference>
<evidence type="ECO:0000313" key="6">
    <source>
        <dbReference type="EMBL" id="RWS25552.1"/>
    </source>
</evidence>
<dbReference type="GO" id="GO:0005886">
    <property type="term" value="C:plasma membrane"/>
    <property type="evidence" value="ECO:0007669"/>
    <property type="project" value="TreeGrafter"/>
</dbReference>
<proteinExistence type="inferred from homology"/>
<sequence>MRSTRSLVRVPFWPVYGEAFIPKMNQDLWKEKKFKHNSELLIGTLPNDAFAAFKLKSNDLNLNNRIDVVLTDIMKNFMPSQVSINADDIVKMYTSDIDLSNEQQSKKALIHSLNNVLFDCPALMLAQQYSSANDVYYYLFNYHAVDAKVALSEVCELVTPCHAFDEFFVFGFVSEENKLVSREWMQIIAQFVKTGTVPWPKYQKTSKDELIQFYFTFNGGNSSFVDIGYKTSVCNILNPFLFTKL</sequence>
<dbReference type="SUPFAM" id="SSF53474">
    <property type="entry name" value="alpha/beta-Hydrolases"/>
    <property type="match status" value="1"/>
</dbReference>
<dbReference type="GO" id="GO:0005615">
    <property type="term" value="C:extracellular space"/>
    <property type="evidence" value="ECO:0007669"/>
    <property type="project" value="TreeGrafter"/>
</dbReference>
<dbReference type="GO" id="GO:0003990">
    <property type="term" value="F:acetylcholinesterase activity"/>
    <property type="evidence" value="ECO:0007669"/>
    <property type="project" value="TreeGrafter"/>
</dbReference>
<dbReference type="OrthoDB" id="10601368at2759"/>
<dbReference type="PANTHER" id="PTHR43918">
    <property type="entry name" value="ACETYLCHOLINESTERASE"/>
    <property type="match status" value="1"/>
</dbReference>
<organism evidence="6 7">
    <name type="scientific">Leptotrombidium deliense</name>
    <dbReference type="NCBI Taxonomy" id="299467"/>
    <lineage>
        <taxon>Eukaryota</taxon>
        <taxon>Metazoa</taxon>
        <taxon>Ecdysozoa</taxon>
        <taxon>Arthropoda</taxon>
        <taxon>Chelicerata</taxon>
        <taxon>Arachnida</taxon>
        <taxon>Acari</taxon>
        <taxon>Acariformes</taxon>
        <taxon>Trombidiformes</taxon>
        <taxon>Prostigmata</taxon>
        <taxon>Anystina</taxon>
        <taxon>Parasitengona</taxon>
        <taxon>Trombiculoidea</taxon>
        <taxon>Trombiculidae</taxon>
        <taxon>Leptotrombidium</taxon>
    </lineage>
</organism>
<dbReference type="VEuPathDB" id="VectorBase:LDEU006486"/>
<dbReference type="InterPro" id="IPR050654">
    <property type="entry name" value="AChE-related_enzymes"/>
</dbReference>
<comment type="caution">
    <text evidence="6">The sequence shown here is derived from an EMBL/GenBank/DDBJ whole genome shotgun (WGS) entry which is preliminary data.</text>
</comment>
<protein>
    <submittedName>
        <fullName evidence="6">Esterase 3-like protein</fullName>
    </submittedName>
</protein>
<dbReference type="PANTHER" id="PTHR43918:SF4">
    <property type="entry name" value="CARBOXYLIC ESTER HYDROLASE"/>
    <property type="match status" value="1"/>
</dbReference>
<gene>
    <name evidence="6" type="ORF">B4U80_13065</name>
</gene>
<evidence type="ECO:0000313" key="7">
    <source>
        <dbReference type="Proteomes" id="UP000288716"/>
    </source>
</evidence>
<comment type="similarity">
    <text evidence="1">Belongs to the type-B carboxylesterase/lipase family.</text>
</comment>
<dbReference type="GO" id="GO:0019695">
    <property type="term" value="P:choline metabolic process"/>
    <property type="evidence" value="ECO:0007669"/>
    <property type="project" value="TreeGrafter"/>
</dbReference>
<dbReference type="InterPro" id="IPR002018">
    <property type="entry name" value="CarbesteraseB"/>
</dbReference>
<keyword evidence="2" id="KW-0719">Serine esterase</keyword>
<accession>A0A443SDG2</accession>
<dbReference type="STRING" id="299467.A0A443SDG2"/>
<reference evidence="6 7" key="1">
    <citation type="journal article" date="2018" name="Gigascience">
        <title>Genomes of trombidid mites reveal novel predicted allergens and laterally-transferred genes associated with secondary metabolism.</title>
        <authorList>
            <person name="Dong X."/>
            <person name="Chaisiri K."/>
            <person name="Xia D."/>
            <person name="Armstrong S.D."/>
            <person name="Fang Y."/>
            <person name="Donnelly M.J."/>
            <person name="Kadowaki T."/>
            <person name="McGarry J.W."/>
            <person name="Darby A.C."/>
            <person name="Makepeace B.L."/>
        </authorList>
    </citation>
    <scope>NUCLEOTIDE SEQUENCE [LARGE SCALE GENOMIC DNA]</scope>
    <source>
        <strain evidence="6">UoL-UT</strain>
    </source>
</reference>
<evidence type="ECO:0000256" key="3">
    <source>
        <dbReference type="ARBA" id="ARBA00022801"/>
    </source>
</evidence>
<feature type="domain" description="Carboxylesterase type B" evidence="5">
    <location>
        <begin position="8"/>
        <end position="202"/>
    </location>
</feature>
<name>A0A443SDG2_9ACAR</name>
<keyword evidence="3" id="KW-0378">Hydrolase</keyword>
<dbReference type="Proteomes" id="UP000288716">
    <property type="component" value="Unassembled WGS sequence"/>
</dbReference>
<dbReference type="AlphaFoldDB" id="A0A443SDG2"/>
<keyword evidence="7" id="KW-1185">Reference proteome</keyword>
<dbReference type="Gene3D" id="3.40.50.1820">
    <property type="entry name" value="alpha/beta hydrolase"/>
    <property type="match status" value="1"/>
</dbReference>
<evidence type="ECO:0000256" key="4">
    <source>
        <dbReference type="ARBA" id="ARBA00023180"/>
    </source>
</evidence>
<evidence type="ECO:0000259" key="5">
    <source>
        <dbReference type="Pfam" id="PF00135"/>
    </source>
</evidence>
<dbReference type="GO" id="GO:0006581">
    <property type="term" value="P:acetylcholine catabolic process"/>
    <property type="evidence" value="ECO:0007669"/>
    <property type="project" value="TreeGrafter"/>
</dbReference>
<dbReference type="Pfam" id="PF00135">
    <property type="entry name" value="COesterase"/>
    <property type="match status" value="1"/>
</dbReference>
<evidence type="ECO:0000256" key="2">
    <source>
        <dbReference type="ARBA" id="ARBA00022487"/>
    </source>
</evidence>
<keyword evidence="4" id="KW-0325">Glycoprotein</keyword>